<evidence type="ECO:0000259" key="10">
    <source>
        <dbReference type="PROSITE" id="PS51032"/>
    </source>
</evidence>
<evidence type="ECO:0000256" key="7">
    <source>
        <dbReference type="ARBA" id="ARBA00023242"/>
    </source>
</evidence>
<dbReference type="SMART" id="SM00380">
    <property type="entry name" value="AP2"/>
    <property type="match status" value="1"/>
</dbReference>
<protein>
    <recommendedName>
        <fullName evidence="10">AP2/ERF domain-containing protein</fullName>
    </recommendedName>
</protein>
<dbReference type="PROSITE" id="PS51032">
    <property type="entry name" value="AP2_ERF"/>
    <property type="match status" value="1"/>
</dbReference>
<dbReference type="EMBL" id="JBDFQZ010000008">
    <property type="protein sequence ID" value="KAK9699979.1"/>
    <property type="molecule type" value="Genomic_DNA"/>
</dbReference>
<dbReference type="EMBL" id="JBDFQZ010000008">
    <property type="protein sequence ID" value="KAK9699978.1"/>
    <property type="molecule type" value="Genomic_DNA"/>
</dbReference>
<dbReference type="CDD" id="cd00018">
    <property type="entry name" value="AP2"/>
    <property type="match status" value="1"/>
</dbReference>
<evidence type="ECO:0000256" key="3">
    <source>
        <dbReference type="ARBA" id="ARBA00023016"/>
    </source>
</evidence>
<evidence type="ECO:0000256" key="9">
    <source>
        <dbReference type="SAM" id="MobiDB-lite"/>
    </source>
</evidence>
<proteinExistence type="inferred from homology"/>
<evidence type="ECO:0000313" key="12">
    <source>
        <dbReference type="Proteomes" id="UP001443914"/>
    </source>
</evidence>
<dbReference type="InterPro" id="IPR001471">
    <property type="entry name" value="AP2/ERF_dom"/>
</dbReference>
<dbReference type="GO" id="GO:0000976">
    <property type="term" value="F:transcription cis-regulatory region binding"/>
    <property type="evidence" value="ECO:0007669"/>
    <property type="project" value="TreeGrafter"/>
</dbReference>
<dbReference type="FunFam" id="3.30.730.10:FF:000001">
    <property type="entry name" value="Ethylene-responsive transcription factor 2"/>
    <property type="match status" value="1"/>
</dbReference>
<feature type="compositionally biased region" description="Basic residues" evidence="9">
    <location>
        <begin position="63"/>
        <end position="76"/>
    </location>
</feature>
<dbReference type="Gene3D" id="3.30.730.10">
    <property type="entry name" value="AP2/ERF domain"/>
    <property type="match status" value="1"/>
</dbReference>
<evidence type="ECO:0000256" key="4">
    <source>
        <dbReference type="ARBA" id="ARBA00023125"/>
    </source>
</evidence>
<dbReference type="GO" id="GO:0003700">
    <property type="term" value="F:DNA-binding transcription factor activity"/>
    <property type="evidence" value="ECO:0007669"/>
    <property type="project" value="InterPro"/>
</dbReference>
<organism evidence="11 12">
    <name type="scientific">Saponaria officinalis</name>
    <name type="common">Common soapwort</name>
    <name type="synonym">Lychnis saponaria</name>
    <dbReference type="NCBI Taxonomy" id="3572"/>
    <lineage>
        <taxon>Eukaryota</taxon>
        <taxon>Viridiplantae</taxon>
        <taxon>Streptophyta</taxon>
        <taxon>Embryophyta</taxon>
        <taxon>Tracheophyta</taxon>
        <taxon>Spermatophyta</taxon>
        <taxon>Magnoliopsida</taxon>
        <taxon>eudicotyledons</taxon>
        <taxon>Gunneridae</taxon>
        <taxon>Pentapetalae</taxon>
        <taxon>Caryophyllales</taxon>
        <taxon>Caryophyllaceae</taxon>
        <taxon>Caryophylleae</taxon>
        <taxon>Saponaria</taxon>
    </lineage>
</organism>
<reference evidence="11 12" key="1">
    <citation type="submission" date="2024-03" db="EMBL/GenBank/DDBJ databases">
        <title>WGS assembly of Saponaria officinalis var. Norfolk2.</title>
        <authorList>
            <person name="Jenkins J."/>
            <person name="Shu S."/>
            <person name="Grimwood J."/>
            <person name="Barry K."/>
            <person name="Goodstein D."/>
            <person name="Schmutz J."/>
            <person name="Leebens-Mack J."/>
            <person name="Osbourn A."/>
        </authorList>
    </citation>
    <scope>NUCLEOTIDE SEQUENCE [LARGE SCALE GENOMIC DNA]</scope>
    <source>
        <strain evidence="12">cv. Norfolk2</strain>
        <strain evidence="11">JIC</strain>
        <tissue evidence="11">Leaf</tissue>
    </source>
</reference>
<dbReference type="InterPro" id="IPR036955">
    <property type="entry name" value="AP2/ERF_dom_sf"/>
</dbReference>
<evidence type="ECO:0000256" key="1">
    <source>
        <dbReference type="ARBA" id="ARBA00004123"/>
    </source>
</evidence>
<keyword evidence="3" id="KW-0346">Stress response</keyword>
<evidence type="ECO:0000256" key="2">
    <source>
        <dbReference type="ARBA" id="ARBA00023015"/>
    </source>
</evidence>
<dbReference type="GO" id="GO:0045893">
    <property type="term" value="P:positive regulation of DNA-templated transcription"/>
    <property type="evidence" value="ECO:0007669"/>
    <property type="project" value="TreeGrafter"/>
</dbReference>
<dbReference type="SUPFAM" id="SSF54171">
    <property type="entry name" value="DNA-binding domain"/>
    <property type="match status" value="1"/>
</dbReference>
<accession>A0AAW1JBK0</accession>
<keyword evidence="5" id="KW-0010">Activator</keyword>
<evidence type="ECO:0000256" key="8">
    <source>
        <dbReference type="ARBA" id="ARBA00024343"/>
    </source>
</evidence>
<evidence type="ECO:0000256" key="5">
    <source>
        <dbReference type="ARBA" id="ARBA00023159"/>
    </source>
</evidence>
<dbReference type="Proteomes" id="UP001443914">
    <property type="component" value="Unassembled WGS sequence"/>
</dbReference>
<evidence type="ECO:0000256" key="6">
    <source>
        <dbReference type="ARBA" id="ARBA00023163"/>
    </source>
</evidence>
<dbReference type="PANTHER" id="PTHR31241:SF62">
    <property type="entry name" value="DEHYDRATION-RESPONSIVE ELEMENT-BINDING PROTEIN 2D"/>
    <property type="match status" value="1"/>
</dbReference>
<feature type="region of interest" description="Disordered" evidence="9">
    <location>
        <begin position="20"/>
        <end position="39"/>
    </location>
</feature>
<keyword evidence="4" id="KW-0238">DNA-binding</keyword>
<sequence>MNIIDFDSASSNPVCSSSVPFDYTRNRKPRRRRDGSQSVSEIIAKWKEINSGLVSDNAEGKPARKAPAKGSKKGCMKGKGGPENSRCNFRGVRQRTWGKWVAEIREPNRTGRLWLGTFPTALEAALAYDEAARVMYGPSARLNVPNYCSDSGSFLKEDSAQSSATGVKVTTSFTTMSSDEHSEVCVGDGEEESVYDACRTQPMLISENRSSDAKTEPNPQVGEGGIDINDYLQNFTADEMFDVEELLGEIDSGPVSATDCVRHEYNVTRQEDVQKVDYVGFKSEVEKNNIQLEKPENWSYDSYPFQSPEYIDKNTGGRYEADGLEFLMPGLHEVYGLDVEDDVSLHVAELGP</sequence>
<dbReference type="GO" id="GO:0006950">
    <property type="term" value="P:response to stress"/>
    <property type="evidence" value="ECO:0007669"/>
    <property type="project" value="TreeGrafter"/>
</dbReference>
<comment type="caution">
    <text evidence="11">The sequence shown here is derived from an EMBL/GenBank/DDBJ whole genome shotgun (WGS) entry which is preliminary data.</text>
</comment>
<keyword evidence="6" id="KW-0804">Transcription</keyword>
<dbReference type="AlphaFoldDB" id="A0AAW1JBK0"/>
<keyword evidence="12" id="KW-1185">Reference proteome</keyword>
<feature type="region of interest" description="Disordered" evidence="9">
    <location>
        <begin position="54"/>
        <end position="87"/>
    </location>
</feature>
<dbReference type="GO" id="GO:0005634">
    <property type="term" value="C:nucleus"/>
    <property type="evidence" value="ECO:0007669"/>
    <property type="project" value="UniProtKB-SubCell"/>
</dbReference>
<keyword evidence="7" id="KW-0539">Nucleus</keyword>
<gene>
    <name evidence="11" type="ORF">RND81_08G208400</name>
</gene>
<dbReference type="PANTHER" id="PTHR31241">
    <property type="entry name" value="DEHYDRATION-RESPONSIVE ELEMENT-BINDING PROTEIN 2C"/>
    <property type="match status" value="1"/>
</dbReference>
<dbReference type="Pfam" id="PF00847">
    <property type="entry name" value="AP2"/>
    <property type="match status" value="1"/>
</dbReference>
<comment type="similarity">
    <text evidence="8">Belongs to the AP2/ERF transcription factor family. ERF subfamily.</text>
</comment>
<dbReference type="InterPro" id="IPR016177">
    <property type="entry name" value="DNA-bd_dom_sf"/>
</dbReference>
<comment type="subcellular location">
    <subcellularLocation>
        <location evidence="1">Nucleus</location>
    </subcellularLocation>
</comment>
<name>A0AAW1JBK0_SAPOF</name>
<dbReference type="PRINTS" id="PR00367">
    <property type="entry name" value="ETHRSPELEMNT"/>
</dbReference>
<keyword evidence="2" id="KW-0805">Transcription regulation</keyword>
<evidence type="ECO:0000313" key="11">
    <source>
        <dbReference type="EMBL" id="KAK9699979.1"/>
    </source>
</evidence>
<feature type="domain" description="AP2/ERF" evidence="10">
    <location>
        <begin position="88"/>
        <end position="145"/>
    </location>
</feature>